<dbReference type="Proteomes" id="UP000738376">
    <property type="component" value="Unassembled WGS sequence"/>
</dbReference>
<keyword evidence="2 3" id="KW-0802">TPR repeat</keyword>
<keyword evidence="1" id="KW-0677">Repeat</keyword>
<dbReference type="RefSeq" id="WP_169363299.1">
    <property type="nucleotide sequence ID" value="NZ_JAAVJL010000001.1"/>
</dbReference>
<proteinExistence type="predicted"/>
<keyword evidence="5" id="KW-1185">Reference proteome</keyword>
<dbReference type="Pfam" id="PF13181">
    <property type="entry name" value="TPR_8"/>
    <property type="match status" value="3"/>
</dbReference>
<dbReference type="SUPFAM" id="SSF48452">
    <property type="entry name" value="TPR-like"/>
    <property type="match status" value="2"/>
</dbReference>
<dbReference type="Gene3D" id="1.25.40.10">
    <property type="entry name" value="Tetratricopeptide repeat domain"/>
    <property type="match status" value="4"/>
</dbReference>
<evidence type="ECO:0000313" key="4">
    <source>
        <dbReference type="EMBL" id="NMF58385.1"/>
    </source>
</evidence>
<dbReference type="PANTHER" id="PTHR44943:SF4">
    <property type="entry name" value="TPR REPEAT-CONTAINING PROTEIN MJ0798"/>
    <property type="match status" value="1"/>
</dbReference>
<dbReference type="PROSITE" id="PS50293">
    <property type="entry name" value="TPR_REGION"/>
    <property type="match status" value="1"/>
</dbReference>
<dbReference type="SMART" id="SM00028">
    <property type="entry name" value="TPR"/>
    <property type="match status" value="8"/>
</dbReference>
<organism evidence="4 5">
    <name type="scientific">Pseudanabaena yagii GIHE-NHR1</name>
    <dbReference type="NCBI Taxonomy" id="2722753"/>
    <lineage>
        <taxon>Bacteria</taxon>
        <taxon>Bacillati</taxon>
        <taxon>Cyanobacteriota</taxon>
        <taxon>Cyanophyceae</taxon>
        <taxon>Pseudanabaenales</taxon>
        <taxon>Pseudanabaenaceae</taxon>
        <taxon>Pseudanabaena</taxon>
        <taxon>Pseudanabaena yagii</taxon>
    </lineage>
</organism>
<dbReference type="Pfam" id="PF00515">
    <property type="entry name" value="TPR_1"/>
    <property type="match status" value="1"/>
</dbReference>
<sequence length="1294" mass="151853">MTINKKYVERNDEDVNKFIRAFKFSLEESSSTGKKVPFIFLLYGLGGVGKHDFLENLEEVAKKSTKKEGKNSTDVRIIRINFGQLGTPKEALKLMDKIASDPAFDKNFVDNILHSLQHENHLFQGSTFREVSNLYQDTLNKLRATGSKSSEPVTKEQIESVSKLAELGGKVITSSLALALGAPALMPMASSIGGEIVQIVRTSPEIAASLLEIKDGLLNQHHATQNENVRKLLLAPLIYLTPLFIEMLIEASKKQSIILIFEKYEKIHSTDKLTSDLNEWFCQFLFSTESKLFNHQSNHKVIIIISGRNRLTKQDNWSNFIDQEQDSQIAIELCLDCFKEKDEVDKYCKQQLEQELTDEERDEVTQKYFSLTKGHPKYLELLCKQRIEKKEIDDSVINRDILNVFLSGFSNKKQKIIQIISCCRWFDQQLIQYFLDQALLELNTSQENQKTDVDYLFDWLSKQYFVILNQDRYHFHDLVRQVLRRNLFQENRELFYEIHNHLAIYFKQRADKLSRDKLPFTKYSDIEWCGYIGEYLYHACFAQQSDYQSSFLYHLFASIYLRKNEIIQIAFDKICEESSGTNNHELKDHPLLQSPTKIFLKTLEFVAKYKWVAFELNYNTHYGKYRSRIEAVVQLAKNHFEQLNDDIGKVAVLEYIVKNFSPNASKEDKYKWEAYLRDAIDKTANHVDPTFSSQLFMQSVCWQSDHDDISLNWCKKALEYKPDNANALFKQGHILKLQGDKYKDQKNEEEARDHYEEALKNYEKAISIQRYDHRFWEAKGQTLECLRQNIEISIEKIKNHHNHDENQAESLRVLLIRKVEYCQKEVDSYYQTMRFRPTEKENYDKSVEKYKDALKDFMGSINSQNMEALNIFIKSINFDKQENCSEHKSYGGLVDAGDKLRLTCSSDEEIQRSIDIYNRAITMNPEFPLAWYSLGLAYTELAKLKQDKEEFFRLAIKYYNKALERRDDLTWALYDKGIALHYIADKQSHKLYSGEAKSEYKDALENFDLAIQIDPEYEDAWYRRGLTLAKLERYEEAIASFDKAIEITTLKNPKNADKLWYDRGVAYSNYKAYEEAISSFQKAIDIRKDYSLNTSYSDPNVFYYDAEYKLGNALKENQEYEKAIKVYNKITETITGKAQVYFDLGQIYTIRNKDDKEAIQQYNKCLEYAKDDLKYECQLTLVDLLLNQRNYTSAIQLLENALDFLKNSSRNKEDKYIKMYSSKLKVMAQCFLESNYSDNNENIWRLKSIMKLCNNIPEANSTFLQIFKNESVFQQINNEGEDRRTKYKRDANIW</sequence>
<feature type="repeat" description="TPR" evidence="3">
    <location>
        <begin position="1018"/>
        <end position="1051"/>
    </location>
</feature>
<dbReference type="InterPro" id="IPR019734">
    <property type="entry name" value="TPR_rpt"/>
</dbReference>
<feature type="repeat" description="TPR" evidence="3">
    <location>
        <begin position="1057"/>
        <end position="1090"/>
    </location>
</feature>
<evidence type="ECO:0000313" key="5">
    <source>
        <dbReference type="Proteomes" id="UP000738376"/>
    </source>
</evidence>
<evidence type="ECO:0000256" key="2">
    <source>
        <dbReference type="ARBA" id="ARBA00022803"/>
    </source>
</evidence>
<comment type="caution">
    <text evidence="4">The sequence shown here is derived from an EMBL/GenBank/DDBJ whole genome shotgun (WGS) entry which is preliminary data.</text>
</comment>
<dbReference type="SUPFAM" id="SSF48439">
    <property type="entry name" value="Protein prenylyltransferase"/>
    <property type="match status" value="1"/>
</dbReference>
<evidence type="ECO:0000256" key="3">
    <source>
        <dbReference type="PROSITE-ProRule" id="PRU00339"/>
    </source>
</evidence>
<dbReference type="PROSITE" id="PS50005">
    <property type="entry name" value="TPR"/>
    <property type="match status" value="2"/>
</dbReference>
<dbReference type="PANTHER" id="PTHR44943">
    <property type="entry name" value="CELLULOSE SYNTHASE OPERON PROTEIN C"/>
    <property type="match status" value="1"/>
</dbReference>
<name>A0ABX1LQI9_9CYAN</name>
<gene>
    <name evidence="4" type="ORF">HC246_10220</name>
</gene>
<reference evidence="4 5" key="1">
    <citation type="submission" date="2020-03" db="EMBL/GenBank/DDBJ databases">
        <title>Draft Genome Sequence of 2-Methylisoborneol Producing Pseudanabaena yagii Strain GIHE-NHR1 Isolated from North Han River in South Korea.</title>
        <authorList>
            <person name="Jeong J."/>
        </authorList>
    </citation>
    <scope>NUCLEOTIDE SEQUENCE [LARGE SCALE GENOMIC DNA]</scope>
    <source>
        <strain evidence="4 5">GIHE-NHR1</strain>
    </source>
</reference>
<dbReference type="InterPro" id="IPR051685">
    <property type="entry name" value="Ycf3/AcsC/BcsC/TPR_MFPF"/>
</dbReference>
<evidence type="ECO:0000256" key="1">
    <source>
        <dbReference type="ARBA" id="ARBA00022737"/>
    </source>
</evidence>
<dbReference type="EMBL" id="JAAVJL010000001">
    <property type="protein sequence ID" value="NMF58385.1"/>
    <property type="molecule type" value="Genomic_DNA"/>
</dbReference>
<dbReference type="InterPro" id="IPR011990">
    <property type="entry name" value="TPR-like_helical_dom_sf"/>
</dbReference>
<protein>
    <submittedName>
        <fullName evidence="4">Tetratricopeptide repeat protein</fullName>
    </submittedName>
</protein>
<accession>A0ABX1LQI9</accession>